<feature type="domain" description="C2H2-type" evidence="16">
    <location>
        <begin position="250"/>
        <end position="277"/>
    </location>
</feature>
<comment type="subcellular location">
    <subcellularLocation>
        <location evidence="1">Nucleus</location>
    </subcellularLocation>
</comment>
<evidence type="ECO:0000256" key="13">
    <source>
        <dbReference type="ARBA" id="ARBA00080469"/>
    </source>
</evidence>
<keyword evidence="9" id="KW-0804">Transcription</keyword>
<dbReference type="FunFam" id="3.30.160.60:FF:000780">
    <property type="entry name" value="myc-associated zinc finger protein isoform X1"/>
    <property type="match status" value="1"/>
</dbReference>
<keyword evidence="10" id="KW-0539">Nucleus</keyword>
<feature type="domain" description="C2H2-type" evidence="16">
    <location>
        <begin position="442"/>
        <end position="471"/>
    </location>
</feature>
<evidence type="ECO:0000256" key="11">
    <source>
        <dbReference type="ARBA" id="ARBA00066158"/>
    </source>
</evidence>
<keyword evidence="8" id="KW-0238">DNA-binding</keyword>
<keyword evidence="7" id="KW-0805">Transcription regulation</keyword>
<feature type="domain" description="C2H2-type" evidence="16">
    <location>
        <begin position="383"/>
        <end position="407"/>
    </location>
</feature>
<dbReference type="Proteomes" id="UP000693946">
    <property type="component" value="Linkage Group LG13"/>
</dbReference>
<evidence type="ECO:0000259" key="16">
    <source>
        <dbReference type="PROSITE" id="PS50157"/>
    </source>
</evidence>
<reference evidence="17 18" key="1">
    <citation type="journal article" date="2021" name="Sci. Rep.">
        <title>Chromosome anchoring in Senegalese sole (Solea senegalensis) reveals sex-associated markers and genome rearrangements in flatfish.</title>
        <authorList>
            <person name="Guerrero-Cozar I."/>
            <person name="Gomez-Garrido J."/>
            <person name="Berbel C."/>
            <person name="Martinez-Blanch J.F."/>
            <person name="Alioto T."/>
            <person name="Claros M.G."/>
            <person name="Gagnaire P.A."/>
            <person name="Manchado M."/>
        </authorList>
    </citation>
    <scope>NUCLEOTIDE SEQUENCE [LARGE SCALE GENOMIC DNA]</scope>
    <source>
        <strain evidence="17">Sse05_10M</strain>
    </source>
</reference>
<dbReference type="EMBL" id="JAGKHQ010000005">
    <property type="protein sequence ID" value="KAG7516068.1"/>
    <property type="molecule type" value="Genomic_DNA"/>
</dbReference>
<dbReference type="InterPro" id="IPR013087">
    <property type="entry name" value="Znf_C2H2_type"/>
</dbReference>
<evidence type="ECO:0000256" key="7">
    <source>
        <dbReference type="ARBA" id="ARBA00023015"/>
    </source>
</evidence>
<evidence type="ECO:0000256" key="8">
    <source>
        <dbReference type="ARBA" id="ARBA00023125"/>
    </source>
</evidence>
<dbReference type="GO" id="GO:0045893">
    <property type="term" value="P:positive regulation of DNA-templated transcription"/>
    <property type="evidence" value="ECO:0007669"/>
    <property type="project" value="UniProtKB-ARBA"/>
</dbReference>
<organism evidence="17 18">
    <name type="scientific">Solea senegalensis</name>
    <name type="common">Senegalese sole</name>
    <dbReference type="NCBI Taxonomy" id="28829"/>
    <lineage>
        <taxon>Eukaryota</taxon>
        <taxon>Metazoa</taxon>
        <taxon>Chordata</taxon>
        <taxon>Craniata</taxon>
        <taxon>Vertebrata</taxon>
        <taxon>Euteleostomi</taxon>
        <taxon>Actinopterygii</taxon>
        <taxon>Neopterygii</taxon>
        <taxon>Teleostei</taxon>
        <taxon>Neoteleostei</taxon>
        <taxon>Acanthomorphata</taxon>
        <taxon>Carangaria</taxon>
        <taxon>Pleuronectiformes</taxon>
        <taxon>Pleuronectoidei</taxon>
        <taxon>Soleidae</taxon>
        <taxon>Solea</taxon>
    </lineage>
</organism>
<dbReference type="Pfam" id="PF13894">
    <property type="entry name" value="zf-C2H2_4"/>
    <property type="match status" value="1"/>
</dbReference>
<dbReference type="GO" id="GO:0000981">
    <property type="term" value="F:DNA-binding transcription factor activity, RNA polymerase II-specific"/>
    <property type="evidence" value="ECO:0007669"/>
    <property type="project" value="UniProtKB-ARBA"/>
</dbReference>
<gene>
    <name evidence="17" type="ORF">JOB18_021831</name>
</gene>
<dbReference type="PANTHER" id="PTHR16515:SF49">
    <property type="entry name" value="GASTRULA ZINC FINGER PROTEIN XLCGF49.1-LIKE-RELATED"/>
    <property type="match status" value="1"/>
</dbReference>
<evidence type="ECO:0000256" key="2">
    <source>
        <dbReference type="ARBA" id="ARBA00022553"/>
    </source>
</evidence>
<name>A0AAV6SGU5_SOLSE</name>
<dbReference type="PROSITE" id="PS00028">
    <property type="entry name" value="ZINC_FINGER_C2H2_1"/>
    <property type="match status" value="5"/>
</dbReference>
<proteinExistence type="predicted"/>
<evidence type="ECO:0000313" key="17">
    <source>
        <dbReference type="EMBL" id="KAG7516068.1"/>
    </source>
</evidence>
<evidence type="ECO:0000256" key="6">
    <source>
        <dbReference type="ARBA" id="ARBA00022833"/>
    </source>
</evidence>
<keyword evidence="5 15" id="KW-0863">Zinc-finger</keyword>
<dbReference type="PANTHER" id="PTHR16515">
    <property type="entry name" value="PR DOMAIN ZINC FINGER PROTEIN"/>
    <property type="match status" value="1"/>
</dbReference>
<keyword evidence="18" id="KW-1185">Reference proteome</keyword>
<keyword evidence="6" id="KW-0862">Zinc</keyword>
<sequence>MNRQQLETQWTLHQRLPSTIITPQRFTGNGSGVMTYRQLNMDALDERYCGVGPPGQVAVRHLQVSCQPQTNKKNESNTSSIQTVVMEKYTPGLLNGSFHFKKLQDGSVDKKKVICALCPTEFHYHRITSSLSYHLLAKHAGSAVQANSQQQFHQSSMVECVSRRRPLDEAKLTTAANEALHHQHQVAQNSLLPLLNAGAEQIDQKPILPIQMDQKPPVSAADLLKDNMASGGVRPPVPVIKKEHKGKTPFICGYCNKAFRDSYHLRRHESSHTGIKMVSRPKKTAQTAPTMVPMISSMPRENHGTPSYISTVAGILSTATTSVSSGTSIMTSSAMGNMPQQNVVKKPPKPVKKNHGCEMCGKAFRDVYHLNRHKLSHSDEKPFECPICQQRFKRKDRMTYHVRSHDGGVHKPYVCSVCGKGFSRPDHLSCHVKHVHSSERPFKCQVTACTSAFATKDRLRSHMIRHEGKVTCSICGKMLSAAYITSHLKTHGQNNFNSCNKEGNEVCNSASVTPVTVSVPITSAMNRGNNHPVTIAAQMNISTNTVNITSPISLQHPVTITGPLNIASVNIPATAPMNIAHPVAITTPMSMNITGPLNIAMRPVDTMPFLSQVLPSSPPW</sequence>
<dbReference type="Pfam" id="PF00096">
    <property type="entry name" value="zf-C2H2"/>
    <property type="match status" value="2"/>
</dbReference>
<evidence type="ECO:0000256" key="3">
    <source>
        <dbReference type="ARBA" id="ARBA00022723"/>
    </source>
</evidence>
<dbReference type="FunFam" id="3.30.160.60:FF:001404">
    <property type="entry name" value="vascular endothelial zinc finger 1-like isoform X1"/>
    <property type="match status" value="1"/>
</dbReference>
<protein>
    <recommendedName>
        <fullName evidence="12">Myc-associated zinc finger protein</fullName>
    </recommendedName>
    <alternativeName>
        <fullName evidence="13">Pur-1</fullName>
    </alternativeName>
    <alternativeName>
        <fullName evidence="14">Purine-binding transcription factor</fullName>
    </alternativeName>
</protein>
<evidence type="ECO:0000256" key="9">
    <source>
        <dbReference type="ARBA" id="ARBA00023163"/>
    </source>
</evidence>
<accession>A0AAV6SGU5</accession>
<evidence type="ECO:0000256" key="15">
    <source>
        <dbReference type="PROSITE-ProRule" id="PRU00042"/>
    </source>
</evidence>
<comment type="caution">
    <text evidence="17">The sequence shown here is derived from an EMBL/GenBank/DDBJ whole genome shotgun (WGS) entry which is preliminary data.</text>
</comment>
<dbReference type="InterPro" id="IPR050331">
    <property type="entry name" value="Zinc_finger"/>
</dbReference>
<dbReference type="GO" id="GO:0005634">
    <property type="term" value="C:nucleus"/>
    <property type="evidence" value="ECO:0007669"/>
    <property type="project" value="UniProtKB-SubCell"/>
</dbReference>
<dbReference type="FunFam" id="3.30.160.60:FF:000859">
    <property type="entry name" value="myc-associated zinc finger protein isoform X2"/>
    <property type="match status" value="1"/>
</dbReference>
<evidence type="ECO:0000256" key="1">
    <source>
        <dbReference type="ARBA" id="ARBA00004123"/>
    </source>
</evidence>
<dbReference type="SMART" id="SM00355">
    <property type="entry name" value="ZnF_C2H2"/>
    <property type="match status" value="6"/>
</dbReference>
<evidence type="ECO:0000256" key="4">
    <source>
        <dbReference type="ARBA" id="ARBA00022737"/>
    </source>
</evidence>
<evidence type="ECO:0000256" key="12">
    <source>
        <dbReference type="ARBA" id="ARBA00071313"/>
    </source>
</evidence>
<dbReference type="GO" id="GO:0008270">
    <property type="term" value="F:zinc ion binding"/>
    <property type="evidence" value="ECO:0007669"/>
    <property type="project" value="UniProtKB-KW"/>
</dbReference>
<dbReference type="GO" id="GO:0000978">
    <property type="term" value="F:RNA polymerase II cis-regulatory region sequence-specific DNA binding"/>
    <property type="evidence" value="ECO:0007669"/>
    <property type="project" value="UniProtKB-ARBA"/>
</dbReference>
<keyword evidence="3" id="KW-0479">Metal-binding</keyword>
<evidence type="ECO:0000313" key="18">
    <source>
        <dbReference type="Proteomes" id="UP000693946"/>
    </source>
</evidence>
<dbReference type="PROSITE" id="PS50157">
    <property type="entry name" value="ZINC_FINGER_C2H2_2"/>
    <property type="match status" value="5"/>
</dbReference>
<evidence type="ECO:0000256" key="14">
    <source>
        <dbReference type="ARBA" id="ARBA00082285"/>
    </source>
</evidence>
<dbReference type="AlphaFoldDB" id="A0AAV6SGU5"/>
<feature type="domain" description="C2H2-type" evidence="16">
    <location>
        <begin position="355"/>
        <end position="382"/>
    </location>
</feature>
<dbReference type="FunFam" id="3.30.160.60:FF:000095">
    <property type="entry name" value="Vascular endothelial zinc finger 1"/>
    <property type="match status" value="1"/>
</dbReference>
<feature type="domain" description="C2H2-type" evidence="16">
    <location>
        <begin position="413"/>
        <end position="441"/>
    </location>
</feature>
<evidence type="ECO:0000256" key="10">
    <source>
        <dbReference type="ARBA" id="ARBA00023242"/>
    </source>
</evidence>
<keyword evidence="2" id="KW-0597">Phosphoprotein</keyword>
<comment type="subunit">
    <text evidence="11">Interacts with BPTF.</text>
</comment>
<evidence type="ECO:0000256" key="5">
    <source>
        <dbReference type="ARBA" id="ARBA00022771"/>
    </source>
</evidence>
<dbReference type="FunFam" id="3.30.160.60:FF:000108">
    <property type="entry name" value="Vascular endothelial zinc finger 1"/>
    <property type="match status" value="1"/>
</dbReference>
<keyword evidence="4" id="KW-0677">Repeat</keyword>